<evidence type="ECO:0000313" key="2">
    <source>
        <dbReference type="Proteomes" id="UP000199440"/>
    </source>
</evidence>
<name>A0A1G9JH63_9FLAO</name>
<gene>
    <name evidence="1" type="ORF">SAMN04488514_101540</name>
</gene>
<sequence>MRDFRNRPKDNYINEADWQKLYVLTEDWKSNLLFYNDDLKFLLHLIDKYFMWISRKENIDMVREIEVGLLKLDNECSSLLNLTNKHLHHLGELIDNPFVYDSHKFRTEHEQLEDKIANFVKDCRKNRKEVFTITEYLIDGEEMVRKLNLVSR</sequence>
<dbReference type="RefSeq" id="WP_089884980.1">
    <property type="nucleotide sequence ID" value="NZ_FNGV01000001.1"/>
</dbReference>
<protein>
    <submittedName>
        <fullName evidence="1">Uncharacterized protein</fullName>
    </submittedName>
</protein>
<accession>A0A1G9JH63</accession>
<organism evidence="1 2">
    <name type="scientific">Kriegella aquimaris</name>
    <dbReference type="NCBI Taxonomy" id="192904"/>
    <lineage>
        <taxon>Bacteria</taxon>
        <taxon>Pseudomonadati</taxon>
        <taxon>Bacteroidota</taxon>
        <taxon>Flavobacteriia</taxon>
        <taxon>Flavobacteriales</taxon>
        <taxon>Flavobacteriaceae</taxon>
        <taxon>Kriegella</taxon>
    </lineage>
</organism>
<dbReference type="AlphaFoldDB" id="A0A1G9JH63"/>
<proteinExistence type="predicted"/>
<dbReference type="Proteomes" id="UP000199440">
    <property type="component" value="Unassembled WGS sequence"/>
</dbReference>
<dbReference type="STRING" id="192904.SAMN04488514_101540"/>
<dbReference type="OrthoDB" id="1441145at2"/>
<reference evidence="1 2" key="1">
    <citation type="submission" date="2016-10" db="EMBL/GenBank/DDBJ databases">
        <authorList>
            <person name="de Groot N.N."/>
        </authorList>
    </citation>
    <scope>NUCLEOTIDE SEQUENCE [LARGE SCALE GENOMIC DNA]</scope>
    <source>
        <strain evidence="1 2">DSM 19886</strain>
    </source>
</reference>
<dbReference type="EMBL" id="FNGV01000001">
    <property type="protein sequence ID" value="SDL36464.1"/>
    <property type="molecule type" value="Genomic_DNA"/>
</dbReference>
<evidence type="ECO:0000313" key="1">
    <source>
        <dbReference type="EMBL" id="SDL36464.1"/>
    </source>
</evidence>
<keyword evidence="2" id="KW-1185">Reference proteome</keyword>